<evidence type="ECO:0000259" key="2">
    <source>
        <dbReference type="Pfam" id="PF07916"/>
    </source>
</evidence>
<organism evidence="3 4">
    <name type="scientific">Legionella bozemanae</name>
    <name type="common">Fluoribacter bozemanae</name>
    <dbReference type="NCBI Taxonomy" id="447"/>
    <lineage>
        <taxon>Bacteria</taxon>
        <taxon>Pseudomonadati</taxon>
        <taxon>Pseudomonadota</taxon>
        <taxon>Gammaproteobacteria</taxon>
        <taxon>Legionellales</taxon>
        <taxon>Legionellaceae</taxon>
        <taxon>Legionella</taxon>
    </lineage>
</organism>
<dbReference type="NCBIfam" id="NF010295">
    <property type="entry name" value="PRK13735.1"/>
    <property type="match status" value="1"/>
</dbReference>
<evidence type="ECO:0000256" key="1">
    <source>
        <dbReference type="SAM" id="Phobius"/>
    </source>
</evidence>
<feature type="transmembrane region" description="Helical" evidence="1">
    <location>
        <begin position="416"/>
        <end position="439"/>
    </location>
</feature>
<feature type="transmembrane region" description="Helical" evidence="1">
    <location>
        <begin position="94"/>
        <end position="113"/>
    </location>
</feature>
<dbReference type="Proteomes" id="UP000054695">
    <property type="component" value="Unassembled WGS sequence"/>
</dbReference>
<dbReference type="RefSeq" id="WP_012187527.1">
    <property type="nucleotide sequence ID" value="NZ_CAAAIY010000031.1"/>
</dbReference>
<protein>
    <submittedName>
        <fullName evidence="3">Mating contact stabilization protein TraG</fullName>
    </submittedName>
</protein>
<dbReference type="EMBL" id="LNXU01000040">
    <property type="protein sequence ID" value="KTC70051.1"/>
    <property type="molecule type" value="Genomic_DNA"/>
</dbReference>
<feature type="transmembrane region" description="Helical" evidence="1">
    <location>
        <begin position="372"/>
        <end position="395"/>
    </location>
</feature>
<keyword evidence="1" id="KW-1133">Transmembrane helix</keyword>
<proteinExistence type="predicted"/>
<keyword evidence="4" id="KW-1185">Reference proteome</keyword>
<dbReference type="STRING" id="447.Lboz_2994"/>
<feature type="transmembrane region" description="Helical" evidence="1">
    <location>
        <begin position="332"/>
        <end position="360"/>
    </location>
</feature>
<evidence type="ECO:0000313" key="3">
    <source>
        <dbReference type="EMBL" id="KTC70051.1"/>
    </source>
</evidence>
<comment type="caution">
    <text evidence="3">The sequence shown here is derived from an EMBL/GenBank/DDBJ whole genome shotgun (WGS) entry which is preliminary data.</text>
</comment>
<accession>A0A0W0RG92</accession>
<dbReference type="Pfam" id="PF07916">
    <property type="entry name" value="TraG_N"/>
    <property type="match status" value="1"/>
</dbReference>
<feature type="domain" description="TraG N-terminal Proteobacteria" evidence="2">
    <location>
        <begin position="6"/>
        <end position="459"/>
    </location>
</feature>
<dbReference type="OrthoDB" id="5555296at2"/>
<dbReference type="InterPro" id="IPR012931">
    <property type="entry name" value="TraG_N_Proteobacteria"/>
</dbReference>
<evidence type="ECO:0000313" key="4">
    <source>
        <dbReference type="Proteomes" id="UP000054695"/>
    </source>
</evidence>
<reference evidence="3 4" key="1">
    <citation type="submission" date="2015-11" db="EMBL/GenBank/DDBJ databases">
        <title>Genomic analysis of 38 Legionella species identifies large and diverse effector repertoires.</title>
        <authorList>
            <person name="Burstein D."/>
            <person name="Amaro F."/>
            <person name="Zusman T."/>
            <person name="Lifshitz Z."/>
            <person name="Cohen O."/>
            <person name="Gilbert J.A."/>
            <person name="Pupko T."/>
            <person name="Shuman H.A."/>
            <person name="Segal G."/>
        </authorList>
    </citation>
    <scope>NUCLEOTIDE SEQUENCE [LARGE SCALE GENOMIC DNA]</scope>
    <source>
        <strain evidence="3 4">WIGA</strain>
    </source>
</reference>
<dbReference type="PATRIC" id="fig|447.4.peg.3195"/>
<feature type="transmembrane region" description="Helical" evidence="1">
    <location>
        <begin position="56"/>
        <end position="74"/>
    </location>
</feature>
<dbReference type="AlphaFoldDB" id="A0A0W0RG92"/>
<name>A0A0W0RG92_LEGBO</name>
<feature type="transmembrane region" description="Helical" evidence="1">
    <location>
        <begin position="31"/>
        <end position="49"/>
    </location>
</feature>
<gene>
    <name evidence="3" type="primary">traG_1</name>
    <name evidence="3" type="ORF">Lboz_2994</name>
</gene>
<keyword evidence="1" id="KW-0812">Transmembrane</keyword>
<sequence length="949" mass="104279">MITINVLAAGELFQLVLNAIAAFMKQDGFAGLLRITTLIGIVMTAVGYVKTRDPMAFARWFLGYVFMINLVILPKTTVEIYDISTQKSKIVANIPVVFALSTSLITTVGFGLAQSFDALFATLPLGNGPIPEDLLYTQTGSLFGARLIQASTSFRIINPELKEEMNQYFRSCVVGDIRLNRKYSVGDLANSTNLWDLISTHPSPLRMTMVNGKLVPCLEAAKTDGQYSLRKKLDAEIKRAYSFFGINLFGKPKQTTYEKLFETHLKSAFSYYQGLTDTSSNIFLQSMMMNAIKDGVSNYQAFTDATAGVVNQQFTKSQVQHRWSWEIGGIKALWFLPLLHTWLTVLLFGVFPLVILLATIPALGKIILFYKQFFLSLQLWPVLFAILNAGMTLYGSSSSGEYGQFTMVNLDKIDELHNDISSAAGYIMIFIPFLAYGFVSNVGSAFNNLATSMTGHVQGSTMAVAGEAAAASFGLGQTSFYNTTANNFSANKHDSNWTHMYGMHTEQLESGVLKTLTGRGDAIFDVSPGMTKSHIHIADAKALTGSLNQAYEQSNQAAANESKAYQSALSNFAHRALALSQLSGHDMRLGNGISSSDSAHYSSALSQMSRIAEDVAHRNGISKEDAFAAMTSGGHGISGGVDLQKSIAGKIFGIKGGWDAHIKYERASTNAYRAHEGYDKVVSAQEAEDFNKASQYVAQFARTHHFDDSHSEAASLSNQMGVDIREAENRSHNYDVSHTRAMRIAEAKHYVESKSEQITADLNQAFPSFVVSKVGSSHRDELFARPGDMSSIQELEGLAGAFVHAKREQLIAEYSPKESSSSMDAFYQSESQSLNQKSNNIGKNYQKNHDTLTDSAKTLDVGIANDKKNHLVNQVDTQVKKIHNDHKTNVTPSNPEHILKTKADRVNEYKEKEPDWKYDAATGVIPGHAVDKGKKTLSELFEGEKGHDN</sequence>
<keyword evidence="1" id="KW-0472">Membrane</keyword>